<gene>
    <name evidence="16" type="ORF">IMC76_05225</name>
</gene>
<keyword evidence="5 12" id="KW-0288">FMN</keyword>
<comment type="catalytic activity">
    <reaction evidence="11">
        <text>a 5,6-dihydrouridine in tRNA + NAD(+) = a uridine in tRNA + NADH + H(+)</text>
        <dbReference type="Rhea" id="RHEA:54452"/>
        <dbReference type="Rhea" id="RHEA-COMP:13339"/>
        <dbReference type="Rhea" id="RHEA-COMP:13887"/>
        <dbReference type="ChEBI" id="CHEBI:15378"/>
        <dbReference type="ChEBI" id="CHEBI:57540"/>
        <dbReference type="ChEBI" id="CHEBI:57945"/>
        <dbReference type="ChEBI" id="CHEBI:65315"/>
        <dbReference type="ChEBI" id="CHEBI:74443"/>
    </reaction>
</comment>
<dbReference type="GO" id="GO:0050660">
    <property type="term" value="F:flavin adenine dinucleotide binding"/>
    <property type="evidence" value="ECO:0007669"/>
    <property type="project" value="InterPro"/>
</dbReference>
<evidence type="ECO:0000313" key="17">
    <source>
        <dbReference type="Proteomes" id="UP000594749"/>
    </source>
</evidence>
<evidence type="ECO:0000256" key="14">
    <source>
        <dbReference type="PIRSR" id="PIRSR006621-2"/>
    </source>
</evidence>
<dbReference type="OrthoDB" id="9764501at2"/>
<dbReference type="InterPro" id="IPR013785">
    <property type="entry name" value="Aldolase_TIM"/>
</dbReference>
<dbReference type="EC" id="1.3.1.-" evidence="12"/>
<feature type="binding site" evidence="14">
    <location>
        <position position="138"/>
    </location>
    <ligand>
        <name>FMN</name>
        <dbReference type="ChEBI" id="CHEBI:58210"/>
    </ligand>
</feature>
<feature type="binding site" evidence="14">
    <location>
        <begin position="220"/>
        <end position="221"/>
    </location>
    <ligand>
        <name>FMN</name>
        <dbReference type="ChEBI" id="CHEBI:58210"/>
    </ligand>
</feature>
<keyword evidence="9 12" id="KW-0560">Oxidoreductase</keyword>
<dbReference type="GO" id="GO:0017150">
    <property type="term" value="F:tRNA dihydrouridine synthase activity"/>
    <property type="evidence" value="ECO:0007669"/>
    <property type="project" value="InterPro"/>
</dbReference>
<evidence type="ECO:0000256" key="4">
    <source>
        <dbReference type="ARBA" id="ARBA00022630"/>
    </source>
</evidence>
<name>A0A7M1LEZ3_9BACT</name>
<evidence type="ECO:0000256" key="9">
    <source>
        <dbReference type="ARBA" id="ARBA00023002"/>
    </source>
</evidence>
<dbReference type="InterPro" id="IPR018517">
    <property type="entry name" value="tRNA_hU_synthase_CS"/>
</dbReference>
<feature type="binding site" evidence="14">
    <location>
        <position position="67"/>
    </location>
    <ligand>
        <name>FMN</name>
        <dbReference type="ChEBI" id="CHEBI:58210"/>
    </ligand>
</feature>
<dbReference type="GO" id="GO:0000049">
    <property type="term" value="F:tRNA binding"/>
    <property type="evidence" value="ECO:0007669"/>
    <property type="project" value="UniProtKB-KW"/>
</dbReference>
<feature type="active site" description="Proton donor" evidence="13">
    <location>
        <position position="98"/>
    </location>
</feature>
<dbReference type="EMBL" id="CP063078">
    <property type="protein sequence ID" value="QOQ86634.1"/>
    <property type="molecule type" value="Genomic_DNA"/>
</dbReference>
<evidence type="ECO:0000256" key="3">
    <source>
        <dbReference type="ARBA" id="ARBA00022555"/>
    </source>
</evidence>
<keyword evidence="14" id="KW-0547">Nucleotide-binding</keyword>
<dbReference type="PIRSF" id="PIRSF006621">
    <property type="entry name" value="Dus"/>
    <property type="match status" value="1"/>
</dbReference>
<evidence type="ECO:0000313" key="16">
    <source>
        <dbReference type="EMBL" id="QOQ86634.1"/>
    </source>
</evidence>
<keyword evidence="7" id="KW-0521">NADP</keyword>
<dbReference type="Pfam" id="PF01207">
    <property type="entry name" value="Dus"/>
    <property type="match status" value="1"/>
</dbReference>
<evidence type="ECO:0000256" key="5">
    <source>
        <dbReference type="ARBA" id="ARBA00022643"/>
    </source>
</evidence>
<comment type="cofactor">
    <cofactor evidence="1 12 14">
        <name>FMN</name>
        <dbReference type="ChEBI" id="CHEBI:58210"/>
    </cofactor>
</comment>
<proteinExistence type="inferred from homology"/>
<keyword evidence="3" id="KW-0820">tRNA-binding</keyword>
<dbReference type="InterPro" id="IPR001269">
    <property type="entry name" value="DUS_fam"/>
</dbReference>
<dbReference type="PANTHER" id="PTHR45846">
    <property type="entry name" value="TRNA-DIHYDROURIDINE(47) SYNTHASE [NAD(P)(+)]-LIKE"/>
    <property type="match status" value="1"/>
</dbReference>
<comment type="function">
    <text evidence="2 12">Catalyzes the synthesis of 5,6-dihydrouridine (D), a modified base found in the D-loop of most tRNAs, via the reduction of the C5-C6 double bond in target uridines.</text>
</comment>
<organism evidence="16 17">
    <name type="scientific">Campylobacter corcagiensis</name>
    <dbReference type="NCBI Taxonomy" id="1448857"/>
    <lineage>
        <taxon>Bacteria</taxon>
        <taxon>Pseudomonadati</taxon>
        <taxon>Campylobacterota</taxon>
        <taxon>Epsilonproteobacteria</taxon>
        <taxon>Campylobacterales</taxon>
        <taxon>Campylobacteraceae</taxon>
        <taxon>Campylobacter</taxon>
    </lineage>
</organism>
<dbReference type="InterPro" id="IPR035587">
    <property type="entry name" value="DUS-like_FMN-bd"/>
</dbReference>
<evidence type="ECO:0000256" key="12">
    <source>
        <dbReference type="PIRNR" id="PIRNR006621"/>
    </source>
</evidence>
<evidence type="ECO:0000256" key="11">
    <source>
        <dbReference type="ARBA" id="ARBA00048802"/>
    </source>
</evidence>
<evidence type="ECO:0000256" key="10">
    <source>
        <dbReference type="ARBA" id="ARBA00048205"/>
    </source>
</evidence>
<dbReference type="Proteomes" id="UP000594749">
    <property type="component" value="Chromosome"/>
</dbReference>
<dbReference type="Gene3D" id="3.20.20.70">
    <property type="entry name" value="Aldolase class I"/>
    <property type="match status" value="1"/>
</dbReference>
<dbReference type="InterPro" id="IPR024036">
    <property type="entry name" value="tRNA-dHydroUridine_Synthase_C"/>
</dbReference>
<protein>
    <recommendedName>
        <fullName evidence="12">tRNA-dihydrouridine synthase</fullName>
        <ecNumber evidence="12">1.3.1.-</ecNumber>
    </recommendedName>
</protein>
<evidence type="ECO:0000256" key="2">
    <source>
        <dbReference type="ARBA" id="ARBA00002790"/>
    </source>
</evidence>
<comment type="catalytic activity">
    <reaction evidence="10">
        <text>a 5,6-dihydrouridine in tRNA + NADP(+) = a uridine in tRNA + NADPH + H(+)</text>
        <dbReference type="Rhea" id="RHEA:23624"/>
        <dbReference type="Rhea" id="RHEA-COMP:13339"/>
        <dbReference type="Rhea" id="RHEA-COMP:13887"/>
        <dbReference type="ChEBI" id="CHEBI:15378"/>
        <dbReference type="ChEBI" id="CHEBI:57783"/>
        <dbReference type="ChEBI" id="CHEBI:58349"/>
        <dbReference type="ChEBI" id="CHEBI:65315"/>
        <dbReference type="ChEBI" id="CHEBI:74443"/>
    </reaction>
</comment>
<keyword evidence="4 12" id="KW-0285">Flavoprotein</keyword>
<evidence type="ECO:0000256" key="8">
    <source>
        <dbReference type="ARBA" id="ARBA00022884"/>
    </source>
</evidence>
<feature type="domain" description="DUS-like FMN-binding" evidence="15">
    <location>
        <begin position="11"/>
        <end position="297"/>
    </location>
</feature>
<evidence type="ECO:0000256" key="13">
    <source>
        <dbReference type="PIRSR" id="PIRSR006621-1"/>
    </source>
</evidence>
<dbReference type="CDD" id="cd02801">
    <property type="entry name" value="DUS_like_FMN"/>
    <property type="match status" value="1"/>
</dbReference>
<keyword evidence="6 12" id="KW-0819">tRNA processing</keyword>
<reference evidence="16 17" key="1">
    <citation type="submission" date="2020-10" db="EMBL/GenBank/DDBJ databases">
        <title>Campylobacter and Helicobacter PacBio genomes.</title>
        <authorList>
            <person name="Lane C."/>
        </authorList>
    </citation>
    <scope>NUCLEOTIDE SEQUENCE [LARGE SCALE GENOMIC DNA]</scope>
    <source>
        <strain evidence="16 17">2016D-0077</strain>
    </source>
</reference>
<keyword evidence="8" id="KW-0694">RNA-binding</keyword>
<comment type="similarity">
    <text evidence="12">Belongs to the dus family.</text>
</comment>
<accession>A0A7M1LEZ3</accession>
<dbReference type="Gene3D" id="1.10.1200.80">
    <property type="entry name" value="Putative flavin oxidoreducatase, domain 2"/>
    <property type="match status" value="1"/>
</dbReference>
<dbReference type="SUPFAM" id="SSF51395">
    <property type="entry name" value="FMN-linked oxidoreductases"/>
    <property type="match status" value="1"/>
</dbReference>
<feature type="binding site" evidence="14">
    <location>
        <position position="166"/>
    </location>
    <ligand>
        <name>FMN</name>
        <dbReference type="ChEBI" id="CHEBI:58210"/>
    </ligand>
</feature>
<evidence type="ECO:0000259" key="15">
    <source>
        <dbReference type="Pfam" id="PF01207"/>
    </source>
</evidence>
<evidence type="ECO:0000256" key="7">
    <source>
        <dbReference type="ARBA" id="ARBA00022857"/>
    </source>
</evidence>
<evidence type="ECO:0000256" key="6">
    <source>
        <dbReference type="ARBA" id="ARBA00022694"/>
    </source>
</evidence>
<dbReference type="PROSITE" id="PS01136">
    <property type="entry name" value="UPF0034"/>
    <property type="match status" value="1"/>
</dbReference>
<dbReference type="RefSeq" id="WP_025802889.1">
    <property type="nucleotide sequence ID" value="NZ_CP053842.1"/>
</dbReference>
<dbReference type="AlphaFoldDB" id="A0A7M1LEZ3"/>
<sequence>MIDFSIKPLVLAPLAGYSDLPLRGVVKRFGCDLTISEMISSNALAYSDKKTLKMLEKNELETPFIVQISGNKPDIVKKAVEVLNRYDHIDGIDLNCGCPAKKVVAHGSGSTLLTNLELLKEILDTIKQTSNKRYLSAKIRLGFDEKNGINIARAIESVGVDFISVHGRTKKQGYSGNSDFKAIKEIKQSVKIPIIANGDINSKNAKEVLNFTGADGLMIGRASIGNPWVFYEIKSSKSVSKEIKKEIILAHFDEMMKFYGQKGVALFRKHVHQYAKGYENASEFRDIINRIDDTQIARLKIEEFFSQI</sequence>
<dbReference type="PANTHER" id="PTHR45846:SF1">
    <property type="entry name" value="TRNA-DIHYDROURIDINE(47) SYNTHASE [NAD(P)(+)]-LIKE"/>
    <property type="match status" value="1"/>
</dbReference>
<evidence type="ECO:0000256" key="1">
    <source>
        <dbReference type="ARBA" id="ARBA00001917"/>
    </source>
</evidence>
<keyword evidence="17" id="KW-1185">Reference proteome</keyword>